<dbReference type="InterPro" id="IPR036397">
    <property type="entry name" value="RNaseH_sf"/>
</dbReference>
<dbReference type="CDD" id="cd09275">
    <property type="entry name" value="RNase_HI_RT_DIRS1"/>
    <property type="match status" value="1"/>
</dbReference>
<dbReference type="Pfam" id="PF17917">
    <property type="entry name" value="RT_RNaseH"/>
    <property type="match status" value="1"/>
</dbReference>
<keyword evidence="5" id="KW-0378">Hydrolase</keyword>
<feature type="region of interest" description="Disordered" evidence="7">
    <location>
        <begin position="148"/>
        <end position="177"/>
    </location>
</feature>
<reference evidence="10 11" key="1">
    <citation type="journal article" date="2017" name="BMC Biol.">
        <title>Genomic innovations, transcriptional plasticity and gene loss underlying the evolution and divergence of two highly polyphagous and invasive Helicoverpa pest species.</title>
        <authorList>
            <person name="Pearce S.L."/>
            <person name="Clarke D.F."/>
            <person name="East P.D."/>
            <person name="Elfekih S."/>
            <person name="Gordon K.H."/>
            <person name="Jermiin L.S."/>
            <person name="McGaughran A."/>
            <person name="Oakeshott J.G."/>
            <person name="Papanikolaou A."/>
            <person name="Perera O.P."/>
            <person name="Rane R.V."/>
            <person name="Richards S."/>
            <person name="Tay W.T."/>
            <person name="Walsh T.K."/>
            <person name="Anderson A."/>
            <person name="Anderson C.J."/>
            <person name="Asgari S."/>
            <person name="Board P.G."/>
            <person name="Bretschneider A."/>
            <person name="Campbell P.M."/>
            <person name="Chertemps T."/>
            <person name="Christeller J.T."/>
            <person name="Coppin C.W."/>
            <person name="Downes S.J."/>
            <person name="Duan G."/>
            <person name="Farnsworth C.A."/>
            <person name="Good R.T."/>
            <person name="Han L.B."/>
            <person name="Han Y.C."/>
            <person name="Hatje K."/>
            <person name="Horne I."/>
            <person name="Huang Y.P."/>
            <person name="Hughes D.S."/>
            <person name="Jacquin-Joly E."/>
            <person name="James W."/>
            <person name="Jhangiani S."/>
            <person name="Kollmar M."/>
            <person name="Kuwar S.S."/>
            <person name="Li S."/>
            <person name="Liu N.Y."/>
            <person name="Maibeche M.T."/>
            <person name="Miller J.R."/>
            <person name="Montagne N."/>
            <person name="Perry T."/>
            <person name="Qu J."/>
            <person name="Song S.V."/>
            <person name="Sutton G.G."/>
            <person name="Vogel H."/>
            <person name="Walenz B.P."/>
            <person name="Xu W."/>
            <person name="Zhang H.J."/>
            <person name="Zou Z."/>
            <person name="Batterham P."/>
            <person name="Edwards O.R."/>
            <person name="Feyereisen R."/>
            <person name="Gibbs R.A."/>
            <person name="Heckel D.G."/>
            <person name="McGrath A."/>
            <person name="Robin C."/>
            <person name="Scherer S.E."/>
            <person name="Worley K.C."/>
            <person name="Wu Y.D."/>
        </authorList>
    </citation>
    <scope>NUCLEOTIDE SEQUENCE [LARGE SCALE GENOMIC DNA]</scope>
    <source>
        <strain evidence="10">Harm_GR_Male_#8</strain>
        <tissue evidence="10">Whole organism</tissue>
    </source>
</reference>
<evidence type="ECO:0000259" key="9">
    <source>
        <dbReference type="Pfam" id="PF17917"/>
    </source>
</evidence>
<name>A0A2W1BLD7_HELAM</name>
<feature type="compositionally biased region" description="Acidic residues" evidence="7">
    <location>
        <begin position="209"/>
        <end position="223"/>
    </location>
</feature>
<dbReference type="SUPFAM" id="SSF56672">
    <property type="entry name" value="DNA/RNA polymerases"/>
    <property type="match status" value="1"/>
</dbReference>
<evidence type="ECO:0000259" key="8">
    <source>
        <dbReference type="Pfam" id="PF00078"/>
    </source>
</evidence>
<evidence type="ECO:0000313" key="10">
    <source>
        <dbReference type="EMBL" id="PZC75892.1"/>
    </source>
</evidence>
<feature type="domain" description="Reverse transcriptase RNase H-like" evidence="9">
    <location>
        <begin position="623"/>
        <end position="697"/>
    </location>
</feature>
<keyword evidence="1" id="KW-0808">Transferase</keyword>
<evidence type="ECO:0000256" key="5">
    <source>
        <dbReference type="ARBA" id="ARBA00022801"/>
    </source>
</evidence>
<dbReference type="InterPro" id="IPR043502">
    <property type="entry name" value="DNA/RNA_pol_sf"/>
</dbReference>
<protein>
    <submittedName>
        <fullName evidence="10">Uncharacterized protein</fullName>
    </submittedName>
</protein>
<sequence>MGTLATWEPPPDEAEFFRKIIEILDEVYPENWRAWEVNDVSFEDLFGKSISSDDENRLRFAIPTVDLALAYGCSSLSERKYKQIKRTLLRWPLGRALIYAPFATMKKVHPTEAYNDFANHLLTIKNRLIAQKDAAQLLKNQYTDEVGLTPSRSRSEVSTAPSTSRKRSHSPEPNQSVLKEFMEKQTKLLTELLMVVKESNRTPGSVESPEPDETWELEDELEPEGSVPNDWEAPSIVEQISREAAEQEEENFLDFAPDTKESEAKIGTADDSIVKQGAHCQRLGEPAWQNIRFADVQKQFQATPVFTSLKTNSNLATATPSWLTVTLLEKMDACLGAITHGLLQQRKQFQEIYSKASLEIKSHISKNFLASDSAFRRTSDSLLQYTCGERAEIIQQRRSVYKPSNKTLNELLDAIPPSKTHLFSEPQLSELIKEQGGTASPEMAVEIEKMLCCGAIERERGIRIVVYLDDFLLLHQNPNILTQQCQFVQTHLLEMGWCINYRKSTLSPSRIVEYLGIIWDTEQNIKRLPKEKIQKCANLIETTLANRHWSWWLAKVLLGNLNFATSIVPLGRLHCRLIQIAANKLPMEQRHKKFQLSEHVIAELQWWIKNIAHSSQIHQKGATIFITTDAAKRGWGATVGNTQLSGLWSKEQMGWHSNRKELVAVFEVIKRVGHLMRDQSVMIQSDNRSVVAYITKQGGTQSLGLLHITQNILNLARKYRITLVARYLPGKYNLSADSLSRLKELPEWSLSPKICQRIFNLWGKPEVDLFASARSAVVPLYVSEDARDKDCLFVDAFSQYWNFKIGWLFPPPALIPRVLRHLTHCSGIYLLVVPKWERTFWKAELAQIALARPFRIPDLQNNLLDLRTGRPPPAIKDMCLQVWKVRAGTGL</sequence>
<accession>A0A2W1BLD7</accession>
<evidence type="ECO:0000313" key="11">
    <source>
        <dbReference type="Proteomes" id="UP000249218"/>
    </source>
</evidence>
<dbReference type="InterPro" id="IPR041373">
    <property type="entry name" value="RT_RNaseH"/>
</dbReference>
<keyword evidence="3" id="KW-0540">Nuclease</keyword>
<evidence type="ECO:0000256" key="4">
    <source>
        <dbReference type="ARBA" id="ARBA00022759"/>
    </source>
</evidence>
<evidence type="ECO:0000256" key="1">
    <source>
        <dbReference type="ARBA" id="ARBA00022679"/>
    </source>
</evidence>
<keyword evidence="2" id="KW-0548">Nucleotidyltransferase</keyword>
<dbReference type="PANTHER" id="PTHR33050">
    <property type="entry name" value="REVERSE TRANSCRIPTASE DOMAIN-CONTAINING PROTEIN"/>
    <property type="match status" value="1"/>
</dbReference>
<dbReference type="Pfam" id="PF00078">
    <property type="entry name" value="RVT_1"/>
    <property type="match status" value="1"/>
</dbReference>
<dbReference type="InterPro" id="IPR052055">
    <property type="entry name" value="Hepadnavirus_pol/RT"/>
</dbReference>
<dbReference type="GO" id="GO:0071897">
    <property type="term" value="P:DNA biosynthetic process"/>
    <property type="evidence" value="ECO:0007669"/>
    <property type="project" value="UniProtKB-ARBA"/>
</dbReference>
<gene>
    <name evidence="10" type="primary">HaOG205344</name>
    <name evidence="10" type="ORF">B5X24_HaOG205344</name>
</gene>
<dbReference type="OrthoDB" id="7483379at2759"/>
<dbReference type="PANTHER" id="PTHR33050:SF7">
    <property type="entry name" value="RIBONUCLEASE H"/>
    <property type="match status" value="1"/>
</dbReference>
<proteinExistence type="predicted"/>
<dbReference type="AlphaFoldDB" id="A0A2W1BLD7"/>
<evidence type="ECO:0000256" key="3">
    <source>
        <dbReference type="ARBA" id="ARBA00022722"/>
    </source>
</evidence>
<feature type="domain" description="Reverse transcriptase" evidence="8">
    <location>
        <begin position="434"/>
        <end position="518"/>
    </location>
</feature>
<evidence type="ECO:0000256" key="2">
    <source>
        <dbReference type="ARBA" id="ARBA00022695"/>
    </source>
</evidence>
<dbReference type="InterPro" id="IPR000477">
    <property type="entry name" value="RT_dom"/>
</dbReference>
<dbReference type="EMBL" id="KZ149977">
    <property type="protein sequence ID" value="PZC75892.1"/>
    <property type="molecule type" value="Genomic_DNA"/>
</dbReference>
<evidence type="ECO:0000256" key="6">
    <source>
        <dbReference type="ARBA" id="ARBA00022918"/>
    </source>
</evidence>
<feature type="compositionally biased region" description="Polar residues" evidence="7">
    <location>
        <begin position="150"/>
        <end position="163"/>
    </location>
</feature>
<dbReference type="Proteomes" id="UP000249218">
    <property type="component" value="Unassembled WGS sequence"/>
</dbReference>
<dbReference type="Gene3D" id="3.30.420.10">
    <property type="entry name" value="Ribonuclease H-like superfamily/Ribonuclease H"/>
    <property type="match status" value="1"/>
</dbReference>
<dbReference type="GO" id="GO:0003676">
    <property type="term" value="F:nucleic acid binding"/>
    <property type="evidence" value="ECO:0007669"/>
    <property type="project" value="InterPro"/>
</dbReference>
<keyword evidence="6" id="KW-0695">RNA-directed DNA polymerase</keyword>
<keyword evidence="11" id="KW-1185">Reference proteome</keyword>
<feature type="region of interest" description="Disordered" evidence="7">
    <location>
        <begin position="199"/>
        <end position="231"/>
    </location>
</feature>
<keyword evidence="4" id="KW-0255">Endonuclease</keyword>
<organism evidence="10 11">
    <name type="scientific">Helicoverpa armigera</name>
    <name type="common">Cotton bollworm</name>
    <name type="synonym">Heliothis armigera</name>
    <dbReference type="NCBI Taxonomy" id="29058"/>
    <lineage>
        <taxon>Eukaryota</taxon>
        <taxon>Metazoa</taxon>
        <taxon>Ecdysozoa</taxon>
        <taxon>Arthropoda</taxon>
        <taxon>Hexapoda</taxon>
        <taxon>Insecta</taxon>
        <taxon>Pterygota</taxon>
        <taxon>Neoptera</taxon>
        <taxon>Endopterygota</taxon>
        <taxon>Lepidoptera</taxon>
        <taxon>Glossata</taxon>
        <taxon>Ditrysia</taxon>
        <taxon>Noctuoidea</taxon>
        <taxon>Noctuidae</taxon>
        <taxon>Heliothinae</taxon>
        <taxon>Helicoverpa</taxon>
    </lineage>
</organism>
<evidence type="ECO:0000256" key="7">
    <source>
        <dbReference type="SAM" id="MobiDB-lite"/>
    </source>
</evidence>